<dbReference type="Proteomes" id="UP000809431">
    <property type="component" value="Unassembled WGS sequence"/>
</dbReference>
<evidence type="ECO:0000313" key="2">
    <source>
        <dbReference type="EMBL" id="MBM3116943.1"/>
    </source>
</evidence>
<keyword evidence="3" id="KW-1185">Reference proteome</keyword>
<keyword evidence="1" id="KW-0472">Membrane</keyword>
<evidence type="ECO:0000256" key="1">
    <source>
        <dbReference type="SAM" id="Phobius"/>
    </source>
</evidence>
<reference evidence="2 3" key="1">
    <citation type="submission" date="2021-01" db="EMBL/GenBank/DDBJ databases">
        <title>Draft Genome Sequence and Polyhydroxyalkanoate Biosynthetic Potential of Jeongeupia naejangsanensis Type Strain DSM 24253.</title>
        <authorList>
            <person name="Turrini P."/>
            <person name="Artuso I."/>
            <person name="Lugli G.A."/>
            <person name="Frangipani E."/>
            <person name="Ventura M."/>
            <person name="Visca P."/>
        </authorList>
    </citation>
    <scope>NUCLEOTIDE SEQUENCE [LARGE SCALE GENOMIC DNA]</scope>
    <source>
        <strain evidence="2 3">DSM 24253</strain>
    </source>
</reference>
<name>A0ABS2BMW5_9NEIS</name>
<proteinExistence type="predicted"/>
<organism evidence="2 3">
    <name type="scientific">Jeongeupia naejangsanensis</name>
    <dbReference type="NCBI Taxonomy" id="613195"/>
    <lineage>
        <taxon>Bacteria</taxon>
        <taxon>Pseudomonadati</taxon>
        <taxon>Pseudomonadota</taxon>
        <taxon>Betaproteobacteria</taxon>
        <taxon>Neisseriales</taxon>
        <taxon>Chitinibacteraceae</taxon>
        <taxon>Jeongeupia</taxon>
    </lineage>
</organism>
<dbReference type="RefSeq" id="WP_203539175.1">
    <property type="nucleotide sequence ID" value="NZ_JAESND010000007.1"/>
</dbReference>
<keyword evidence="1" id="KW-0812">Transmembrane</keyword>
<protein>
    <submittedName>
        <fullName evidence="2">Uncharacterized protein</fullName>
    </submittedName>
</protein>
<keyword evidence="1" id="KW-1133">Transmembrane helix</keyword>
<feature type="transmembrane region" description="Helical" evidence="1">
    <location>
        <begin position="21"/>
        <end position="37"/>
    </location>
</feature>
<sequence>MNTLQLLHKQWIPKLELASRLFLIVGLLLSFILAYTGVLELPIGALCSFGMAFLVDTVARISLFHFVKCPHCHKNLAKFKNGKNMPIKQVYSSFEKCLPCRHCGRAPS</sequence>
<accession>A0ABS2BMW5</accession>
<comment type="caution">
    <text evidence="2">The sequence shown here is derived from an EMBL/GenBank/DDBJ whole genome shotgun (WGS) entry which is preliminary data.</text>
</comment>
<gene>
    <name evidence="2" type="ORF">JMJ54_14000</name>
</gene>
<evidence type="ECO:0000313" key="3">
    <source>
        <dbReference type="Proteomes" id="UP000809431"/>
    </source>
</evidence>
<dbReference type="EMBL" id="JAESND010000007">
    <property type="protein sequence ID" value="MBM3116943.1"/>
    <property type="molecule type" value="Genomic_DNA"/>
</dbReference>